<dbReference type="Proteomes" id="UP000252519">
    <property type="component" value="Unassembled WGS sequence"/>
</dbReference>
<evidence type="ECO:0000313" key="1">
    <source>
        <dbReference type="EMBL" id="RCN41239.1"/>
    </source>
</evidence>
<dbReference type="EMBL" id="JOJR01000244">
    <property type="protein sequence ID" value="RCN41239.1"/>
    <property type="molecule type" value="Genomic_DNA"/>
</dbReference>
<accession>A0A368GD99</accession>
<proteinExistence type="predicted"/>
<name>A0A368GD99_ANCCA</name>
<gene>
    <name evidence="1" type="ORF">ANCCAN_12806</name>
</gene>
<reference evidence="1 2" key="1">
    <citation type="submission" date="2014-10" db="EMBL/GenBank/DDBJ databases">
        <title>Draft genome of the hookworm Ancylostoma caninum.</title>
        <authorList>
            <person name="Mitreva M."/>
        </authorList>
    </citation>
    <scope>NUCLEOTIDE SEQUENCE [LARGE SCALE GENOMIC DNA]</scope>
    <source>
        <strain evidence="1 2">Baltimore</strain>
    </source>
</reference>
<evidence type="ECO:0000313" key="2">
    <source>
        <dbReference type="Proteomes" id="UP000252519"/>
    </source>
</evidence>
<comment type="caution">
    <text evidence="1">The sequence shown here is derived from an EMBL/GenBank/DDBJ whole genome shotgun (WGS) entry which is preliminary data.</text>
</comment>
<sequence>MTVTCRFPHLVDVFTFCQLEQRILEGFT</sequence>
<dbReference type="AlphaFoldDB" id="A0A368GD99"/>
<organism evidence="1 2">
    <name type="scientific">Ancylostoma caninum</name>
    <name type="common">Dog hookworm</name>
    <dbReference type="NCBI Taxonomy" id="29170"/>
    <lineage>
        <taxon>Eukaryota</taxon>
        <taxon>Metazoa</taxon>
        <taxon>Ecdysozoa</taxon>
        <taxon>Nematoda</taxon>
        <taxon>Chromadorea</taxon>
        <taxon>Rhabditida</taxon>
        <taxon>Rhabditina</taxon>
        <taxon>Rhabditomorpha</taxon>
        <taxon>Strongyloidea</taxon>
        <taxon>Ancylostomatidae</taxon>
        <taxon>Ancylostomatinae</taxon>
        <taxon>Ancylostoma</taxon>
    </lineage>
</organism>
<keyword evidence="2" id="KW-1185">Reference proteome</keyword>
<protein>
    <submittedName>
        <fullName evidence="1">Uncharacterized protein</fullName>
    </submittedName>
</protein>